<name>A0A7K0DGD9_9NOCA</name>
<organism evidence="7 8">
    <name type="scientific">Nocardia macrotermitis</name>
    <dbReference type="NCBI Taxonomy" id="2585198"/>
    <lineage>
        <taxon>Bacteria</taxon>
        <taxon>Bacillati</taxon>
        <taxon>Actinomycetota</taxon>
        <taxon>Actinomycetes</taxon>
        <taxon>Mycobacteriales</taxon>
        <taxon>Nocardiaceae</taxon>
        <taxon>Nocardia</taxon>
    </lineage>
</organism>
<keyword evidence="8" id="KW-1185">Reference proteome</keyword>
<gene>
    <name evidence="7" type="ORF">NRB20_74970</name>
</gene>
<reference evidence="7 8" key="1">
    <citation type="submission" date="2019-10" db="EMBL/GenBank/DDBJ databases">
        <title>Nocardia macrotermitis sp. nov. and Nocardia aurantia sp. nov., isolated from the gut of fungus growing-termite Macrotermes natalensis.</title>
        <authorList>
            <person name="Benndorf R."/>
            <person name="Schwitalla J."/>
            <person name="Martin K."/>
            <person name="De Beer W."/>
            <person name="Kaster A.-K."/>
            <person name="Vollmers J."/>
            <person name="Poulsen M."/>
            <person name="Beemelmanns C."/>
        </authorList>
    </citation>
    <scope>NUCLEOTIDE SEQUENCE [LARGE SCALE GENOMIC DNA]</scope>
    <source>
        <strain evidence="7 8">RB20</strain>
    </source>
</reference>
<comment type="caution">
    <text evidence="7">The sequence shown here is derived from an EMBL/GenBank/DDBJ whole genome shotgun (WGS) entry which is preliminary data.</text>
</comment>
<dbReference type="Gene3D" id="1.20.1250.20">
    <property type="entry name" value="MFS general substrate transporter like domains"/>
    <property type="match status" value="1"/>
</dbReference>
<keyword evidence="4 5" id="KW-0472">Membrane</keyword>
<evidence type="ECO:0000256" key="4">
    <source>
        <dbReference type="ARBA" id="ARBA00023136"/>
    </source>
</evidence>
<evidence type="ECO:0000313" key="7">
    <source>
        <dbReference type="EMBL" id="MQY24362.1"/>
    </source>
</evidence>
<evidence type="ECO:0000259" key="6">
    <source>
        <dbReference type="PROSITE" id="PS50850"/>
    </source>
</evidence>
<dbReference type="PROSITE" id="PS50850">
    <property type="entry name" value="MFS"/>
    <property type="match status" value="1"/>
</dbReference>
<feature type="transmembrane region" description="Helical" evidence="5">
    <location>
        <begin position="75"/>
        <end position="108"/>
    </location>
</feature>
<dbReference type="AlphaFoldDB" id="A0A7K0DGD9"/>
<accession>A0A7K0DGD9</accession>
<keyword evidence="2 5" id="KW-0812">Transmembrane</keyword>
<evidence type="ECO:0000256" key="5">
    <source>
        <dbReference type="SAM" id="Phobius"/>
    </source>
</evidence>
<dbReference type="GO" id="GO:0022857">
    <property type="term" value="F:transmembrane transporter activity"/>
    <property type="evidence" value="ECO:0007669"/>
    <property type="project" value="InterPro"/>
</dbReference>
<feature type="domain" description="Major facilitator superfamily (MFS) profile" evidence="6">
    <location>
        <begin position="1"/>
        <end position="118"/>
    </location>
</feature>
<dbReference type="InterPro" id="IPR036259">
    <property type="entry name" value="MFS_trans_sf"/>
</dbReference>
<evidence type="ECO:0000256" key="1">
    <source>
        <dbReference type="ARBA" id="ARBA00004651"/>
    </source>
</evidence>
<dbReference type="SUPFAM" id="SSF103473">
    <property type="entry name" value="MFS general substrate transporter"/>
    <property type="match status" value="1"/>
</dbReference>
<evidence type="ECO:0000256" key="2">
    <source>
        <dbReference type="ARBA" id="ARBA00022692"/>
    </source>
</evidence>
<dbReference type="GO" id="GO:0005886">
    <property type="term" value="C:plasma membrane"/>
    <property type="evidence" value="ECO:0007669"/>
    <property type="project" value="UniProtKB-SubCell"/>
</dbReference>
<evidence type="ECO:0000256" key="3">
    <source>
        <dbReference type="ARBA" id="ARBA00022989"/>
    </source>
</evidence>
<dbReference type="EMBL" id="WEGK01000033">
    <property type="protein sequence ID" value="MQY24362.1"/>
    <property type="molecule type" value="Genomic_DNA"/>
</dbReference>
<sequence length="118" mass="11300">MTAGLLLAATGTAIASIAPGPVGIAAAAVLIGAGTGLVTPLGFAHLAATSPTERLGQTMGAAEIGRELGDAGGPLLVGTIAALTATVNIGLLALTTILATLAILITAATTPPRDHQNT</sequence>
<dbReference type="InterPro" id="IPR011701">
    <property type="entry name" value="MFS"/>
</dbReference>
<comment type="subcellular location">
    <subcellularLocation>
        <location evidence="1">Cell membrane</location>
        <topology evidence="1">Multi-pass membrane protein</topology>
    </subcellularLocation>
</comment>
<evidence type="ECO:0000313" key="8">
    <source>
        <dbReference type="Proteomes" id="UP000438448"/>
    </source>
</evidence>
<protein>
    <recommendedName>
        <fullName evidence="6">Major facilitator superfamily (MFS) profile domain-containing protein</fullName>
    </recommendedName>
</protein>
<dbReference type="InterPro" id="IPR020846">
    <property type="entry name" value="MFS_dom"/>
</dbReference>
<keyword evidence="3 5" id="KW-1133">Transmembrane helix</keyword>
<proteinExistence type="predicted"/>
<dbReference type="Pfam" id="PF07690">
    <property type="entry name" value="MFS_1"/>
    <property type="match status" value="1"/>
</dbReference>
<dbReference type="Proteomes" id="UP000438448">
    <property type="component" value="Unassembled WGS sequence"/>
</dbReference>